<dbReference type="NCBIfam" id="NF033792">
    <property type="entry name" value="ActS_PrrB_HisK"/>
    <property type="match status" value="1"/>
</dbReference>
<dbReference type="InterPro" id="IPR003661">
    <property type="entry name" value="HisK_dim/P_dom"/>
</dbReference>
<dbReference type="Pfam" id="PF02518">
    <property type="entry name" value="HATPase_c"/>
    <property type="match status" value="1"/>
</dbReference>
<dbReference type="Proteomes" id="UP000885806">
    <property type="component" value="Unassembled WGS sequence"/>
</dbReference>
<evidence type="ECO:0000259" key="11">
    <source>
        <dbReference type="PROSITE" id="PS50109"/>
    </source>
</evidence>
<dbReference type="InterPro" id="IPR036097">
    <property type="entry name" value="HisK_dim/P_sf"/>
</dbReference>
<dbReference type="InterPro" id="IPR050980">
    <property type="entry name" value="2C_sensor_his_kinase"/>
</dbReference>
<dbReference type="PANTHER" id="PTHR44936">
    <property type="entry name" value="SENSOR PROTEIN CREC"/>
    <property type="match status" value="1"/>
</dbReference>
<keyword evidence="10" id="KW-1133">Transmembrane helix</keyword>
<gene>
    <name evidence="12" type="ORF">ENK01_04915</name>
</gene>
<dbReference type="SUPFAM" id="SSF55874">
    <property type="entry name" value="ATPase domain of HSP90 chaperone/DNA topoisomerase II/histidine kinase"/>
    <property type="match status" value="1"/>
</dbReference>
<feature type="transmembrane region" description="Helical" evidence="10">
    <location>
        <begin position="98"/>
        <end position="120"/>
    </location>
</feature>
<keyword evidence="6" id="KW-0808">Transferase</keyword>
<dbReference type="InterPro" id="IPR005467">
    <property type="entry name" value="His_kinase_dom"/>
</dbReference>
<feature type="transmembrane region" description="Helical" evidence="10">
    <location>
        <begin position="171"/>
        <end position="189"/>
    </location>
</feature>
<dbReference type="InterPro" id="IPR003594">
    <property type="entry name" value="HATPase_dom"/>
</dbReference>
<keyword evidence="9" id="KW-0067">ATP-binding</keyword>
<dbReference type="AlphaFoldDB" id="A0A7V5NXV0"/>
<keyword evidence="10" id="KW-0812">Transmembrane</keyword>
<reference evidence="12" key="1">
    <citation type="journal article" date="2020" name="mSystems">
        <title>Genome- and Community-Level Interaction Insights into Carbon Utilization and Element Cycling Functions of Hydrothermarchaeota in Hydrothermal Sediment.</title>
        <authorList>
            <person name="Zhou Z."/>
            <person name="Liu Y."/>
            <person name="Xu W."/>
            <person name="Pan J."/>
            <person name="Luo Z.H."/>
            <person name="Li M."/>
        </authorList>
    </citation>
    <scope>NUCLEOTIDE SEQUENCE [LARGE SCALE GENOMIC DNA]</scope>
    <source>
        <strain evidence="12">HyVt-538</strain>
    </source>
</reference>
<sequence length="463" mass="50680">MNAMKAASLFDNRWREDVYQTGRLRRSTLVSLRWLAIAGQSLSVLFVFFVLKMRFPVLPVMALIALSAFVNIAILAAAPLDRRISNREAGGQLFYDVLQLFALIYLVGGLQNPFVILLMVPVVVSAKTLDKAVFGILAGTVALLSLLLLYAHLPLPWFDGETLELPLLYQLGMWLALMVGMLFTSTYTWRTTAQTRRMTEALAATDAILAHETKLSALGGMAAAAAHKLGTPLSTIQLVAREISNAAEPGSELAEDAELIISQSQTCRDILMELGQRGDEGDLVHDQLSLDELIREITEPFVGFGKEIDTKLIPESPDAKIPVLARRPEFVYGLTNIVENAADFAESRVEVKCSWTPDFISLTVSDDGPGFSASVLDKVGEPYISQRPRHGPGARKRRGGGMGLGVFIATTLIERVGGSISFSNRKEGSGAVVQICWPRQTAPKPKAPPTRTRGWFWRRAPTS</sequence>
<evidence type="ECO:0000256" key="5">
    <source>
        <dbReference type="ARBA" id="ARBA00022553"/>
    </source>
</evidence>
<accession>A0A7V5NXV0</accession>
<dbReference type="Gene3D" id="3.30.565.10">
    <property type="entry name" value="Histidine kinase-like ATPase, C-terminal domain"/>
    <property type="match status" value="1"/>
</dbReference>
<dbReference type="InterPro" id="IPR036890">
    <property type="entry name" value="HATPase_C_sf"/>
</dbReference>
<comment type="subcellular location">
    <subcellularLocation>
        <location evidence="2">Cell membrane</location>
        <topology evidence="2">Multi-pass membrane protein</topology>
    </subcellularLocation>
</comment>
<organism evidence="12">
    <name type="scientific">Hellea balneolensis</name>
    <dbReference type="NCBI Taxonomy" id="287478"/>
    <lineage>
        <taxon>Bacteria</taxon>
        <taxon>Pseudomonadati</taxon>
        <taxon>Pseudomonadota</taxon>
        <taxon>Alphaproteobacteria</taxon>
        <taxon>Maricaulales</taxon>
        <taxon>Robiginitomaculaceae</taxon>
        <taxon>Hellea</taxon>
    </lineage>
</organism>
<evidence type="ECO:0000256" key="9">
    <source>
        <dbReference type="ARBA" id="ARBA00022840"/>
    </source>
</evidence>
<dbReference type="GO" id="GO:0000155">
    <property type="term" value="F:phosphorelay sensor kinase activity"/>
    <property type="evidence" value="ECO:0007669"/>
    <property type="project" value="InterPro"/>
</dbReference>
<dbReference type="SMART" id="SM00388">
    <property type="entry name" value="HisKA"/>
    <property type="match status" value="1"/>
</dbReference>
<protein>
    <recommendedName>
        <fullName evidence="3">histidine kinase</fullName>
        <ecNumber evidence="3">2.7.13.3</ecNumber>
    </recommendedName>
</protein>
<proteinExistence type="predicted"/>
<feature type="transmembrane region" description="Helical" evidence="10">
    <location>
        <begin position="32"/>
        <end position="51"/>
    </location>
</feature>
<dbReference type="EMBL" id="DROP01000329">
    <property type="protein sequence ID" value="HHI89277.1"/>
    <property type="molecule type" value="Genomic_DNA"/>
</dbReference>
<dbReference type="SMART" id="SM00387">
    <property type="entry name" value="HATPase_c"/>
    <property type="match status" value="1"/>
</dbReference>
<evidence type="ECO:0000256" key="8">
    <source>
        <dbReference type="ARBA" id="ARBA00022777"/>
    </source>
</evidence>
<dbReference type="Gene3D" id="1.10.287.130">
    <property type="match status" value="1"/>
</dbReference>
<keyword evidence="10" id="KW-0472">Membrane</keyword>
<keyword evidence="8 12" id="KW-0418">Kinase</keyword>
<feature type="domain" description="Histidine kinase" evidence="11">
    <location>
        <begin position="224"/>
        <end position="441"/>
    </location>
</feature>
<name>A0A7V5NXV0_9PROT</name>
<dbReference type="PROSITE" id="PS50109">
    <property type="entry name" value="HIS_KIN"/>
    <property type="match status" value="1"/>
</dbReference>
<evidence type="ECO:0000256" key="1">
    <source>
        <dbReference type="ARBA" id="ARBA00000085"/>
    </source>
</evidence>
<evidence type="ECO:0000256" key="4">
    <source>
        <dbReference type="ARBA" id="ARBA00022475"/>
    </source>
</evidence>
<evidence type="ECO:0000256" key="10">
    <source>
        <dbReference type="SAM" id="Phobius"/>
    </source>
</evidence>
<dbReference type="PRINTS" id="PR00344">
    <property type="entry name" value="BCTRLSENSOR"/>
</dbReference>
<dbReference type="GO" id="GO:0005886">
    <property type="term" value="C:plasma membrane"/>
    <property type="evidence" value="ECO:0007669"/>
    <property type="project" value="UniProtKB-SubCell"/>
</dbReference>
<dbReference type="InterPro" id="IPR047770">
    <property type="entry name" value="RegB"/>
</dbReference>
<keyword evidence="4" id="KW-1003">Cell membrane</keyword>
<evidence type="ECO:0000256" key="2">
    <source>
        <dbReference type="ARBA" id="ARBA00004651"/>
    </source>
</evidence>
<feature type="transmembrane region" description="Helical" evidence="10">
    <location>
        <begin position="132"/>
        <end position="151"/>
    </location>
</feature>
<comment type="caution">
    <text evidence="12">The sequence shown here is derived from an EMBL/GenBank/DDBJ whole genome shotgun (WGS) entry which is preliminary data.</text>
</comment>
<dbReference type="InterPro" id="IPR004358">
    <property type="entry name" value="Sig_transdc_His_kin-like_C"/>
</dbReference>
<keyword evidence="5" id="KW-0597">Phosphoprotein</keyword>
<evidence type="ECO:0000256" key="6">
    <source>
        <dbReference type="ARBA" id="ARBA00022679"/>
    </source>
</evidence>
<dbReference type="PANTHER" id="PTHR44936:SF10">
    <property type="entry name" value="SENSOR PROTEIN RSTB"/>
    <property type="match status" value="1"/>
</dbReference>
<evidence type="ECO:0000256" key="7">
    <source>
        <dbReference type="ARBA" id="ARBA00022741"/>
    </source>
</evidence>
<feature type="transmembrane region" description="Helical" evidence="10">
    <location>
        <begin position="58"/>
        <end position="78"/>
    </location>
</feature>
<keyword evidence="7" id="KW-0547">Nucleotide-binding</keyword>
<evidence type="ECO:0000256" key="3">
    <source>
        <dbReference type="ARBA" id="ARBA00012438"/>
    </source>
</evidence>
<comment type="catalytic activity">
    <reaction evidence="1">
        <text>ATP + protein L-histidine = ADP + protein N-phospho-L-histidine.</text>
        <dbReference type="EC" id="2.7.13.3"/>
    </reaction>
</comment>
<dbReference type="SUPFAM" id="SSF47384">
    <property type="entry name" value="Homodimeric domain of signal transducing histidine kinase"/>
    <property type="match status" value="1"/>
</dbReference>
<evidence type="ECO:0000313" key="12">
    <source>
        <dbReference type="EMBL" id="HHI89277.1"/>
    </source>
</evidence>
<dbReference type="GO" id="GO:0005524">
    <property type="term" value="F:ATP binding"/>
    <property type="evidence" value="ECO:0007669"/>
    <property type="project" value="UniProtKB-KW"/>
</dbReference>
<dbReference type="EC" id="2.7.13.3" evidence="3"/>